<dbReference type="GO" id="GO:0000423">
    <property type="term" value="P:mitophagy"/>
    <property type="evidence" value="ECO:0007669"/>
    <property type="project" value="TreeGrafter"/>
</dbReference>
<feature type="region of interest" description="Disordered" evidence="4">
    <location>
        <begin position="257"/>
        <end position="353"/>
    </location>
</feature>
<dbReference type="GO" id="GO:0000407">
    <property type="term" value="C:phagophore assembly site"/>
    <property type="evidence" value="ECO:0007669"/>
    <property type="project" value="TreeGrafter"/>
</dbReference>
<dbReference type="InterPro" id="IPR018731">
    <property type="entry name" value="Atg13_N"/>
</dbReference>
<keyword evidence="7" id="KW-1185">Reference proteome</keyword>
<reference evidence="6 7" key="1">
    <citation type="submission" date="2018-10" db="EMBL/GenBank/DDBJ databases">
        <title>Complete genome sequence of Malassezia restricta CBS 7877.</title>
        <authorList>
            <person name="Morand S.C."/>
            <person name="Bertignac M."/>
            <person name="Iltis A."/>
            <person name="Kolder I."/>
            <person name="Pirovano W."/>
            <person name="Jourdain R."/>
            <person name="Clavaud C."/>
        </authorList>
    </citation>
    <scope>NUCLEOTIDE SEQUENCE [LARGE SCALE GENOMIC DNA]</scope>
    <source>
        <strain evidence="6 7">CBS 7877</strain>
    </source>
</reference>
<dbReference type="OrthoDB" id="70161at2759"/>
<gene>
    <name evidence="6" type="primary">atg13</name>
    <name evidence="6" type="ORF">DNF11_3542</name>
</gene>
<dbReference type="Proteomes" id="UP000269793">
    <property type="component" value="Chromosome VII"/>
</dbReference>
<dbReference type="GO" id="GO:1990316">
    <property type="term" value="C:Atg1/ULK1 kinase complex"/>
    <property type="evidence" value="ECO:0007669"/>
    <property type="project" value="InterPro"/>
</dbReference>
<feature type="region of interest" description="Disordered" evidence="4">
    <location>
        <begin position="420"/>
        <end position="441"/>
    </location>
</feature>
<feature type="region of interest" description="Disordered" evidence="4">
    <location>
        <begin position="215"/>
        <end position="245"/>
    </location>
</feature>
<evidence type="ECO:0000259" key="5">
    <source>
        <dbReference type="Pfam" id="PF10033"/>
    </source>
</evidence>
<name>A0A3G2SAU5_MALR7</name>
<dbReference type="PANTHER" id="PTHR13430:SF4">
    <property type="entry name" value="AUTOPHAGY-RELATED PROTEIN 13"/>
    <property type="match status" value="1"/>
</dbReference>
<dbReference type="GO" id="GO:0034497">
    <property type="term" value="P:protein localization to phagophore assembly site"/>
    <property type="evidence" value="ECO:0007669"/>
    <property type="project" value="TreeGrafter"/>
</dbReference>
<feature type="domain" description="Autophagy-related protein 13 N-terminal" evidence="5">
    <location>
        <begin position="21"/>
        <end position="163"/>
    </location>
</feature>
<keyword evidence="2 3" id="KW-0072">Autophagy</keyword>
<proteinExistence type="inferred from homology"/>
<evidence type="ECO:0000256" key="2">
    <source>
        <dbReference type="ARBA" id="ARBA00023006"/>
    </source>
</evidence>
<dbReference type="AlphaFoldDB" id="A0A3G2SAU5"/>
<evidence type="ECO:0000256" key="3">
    <source>
        <dbReference type="RuleBase" id="RU361214"/>
    </source>
</evidence>
<dbReference type="GO" id="GO:0034727">
    <property type="term" value="P:piecemeal microautophagy of the nucleus"/>
    <property type="evidence" value="ECO:0007669"/>
    <property type="project" value="TreeGrafter"/>
</dbReference>
<accession>A0A3G2SAU5</accession>
<dbReference type="STRING" id="425264.A0A3G2SAU5"/>
<sequence>MPTAQEAVEQEAPARIDAVLYQFYAKTVAVVCDSRGQIDGDAPRNKWFALELGASEAYRAPLRPWRALASARMPVVVPTLVVSVRVRCLDAAYDVYAHVPHRTRLEPGVAVLLEQWRVDVRADDAPAQRLPTIYKQAVVHFRTMYAMAHTLPLSHVCQQLDHHALAVDVSIDAAPTPLDLPAKTWHMAPISTPIGSLQCRVDAATVHALSLERRERLSPSYGHAPPLSIDVAPSTPRASVASVPGCEPGALRSLFTSSARMSSSPSSLARTPPSDAYMRAESPTEGAARPQRIPRYATQPSSYRHRHSPSLEDSSPRSAGLRIGPRRPAATAGRDSLSSSSPTAPSRVFGGRSPTAAFAVPRHRRMSTPHDALDLVAMIDARQHRESLDDDAASRPWGADVYDDLLGQMTRSLHLHALDEVFGPPPTQRRGVPIRETEPRH</sequence>
<dbReference type="Pfam" id="PF10033">
    <property type="entry name" value="ATG13"/>
    <property type="match status" value="1"/>
</dbReference>
<dbReference type="GO" id="GO:0005829">
    <property type="term" value="C:cytosol"/>
    <property type="evidence" value="ECO:0007669"/>
    <property type="project" value="TreeGrafter"/>
</dbReference>
<dbReference type="Gene3D" id="3.30.900.10">
    <property type="entry name" value="HORMA domain"/>
    <property type="match status" value="1"/>
</dbReference>
<evidence type="ECO:0000313" key="6">
    <source>
        <dbReference type="EMBL" id="AYO44492.1"/>
    </source>
</evidence>
<dbReference type="VEuPathDB" id="FungiDB:DNF11_3542"/>
<evidence type="ECO:0000256" key="1">
    <source>
        <dbReference type="ARBA" id="ARBA00005246"/>
    </source>
</evidence>
<comment type="similarity">
    <text evidence="1 3">Belongs to the ATG13 family. Fungi subfamily.</text>
</comment>
<feature type="compositionally biased region" description="Low complexity" evidence="4">
    <location>
        <begin position="257"/>
        <end position="274"/>
    </location>
</feature>
<organism evidence="6 7">
    <name type="scientific">Malassezia restricta (strain ATCC 96810 / NBRC 103918 / CBS 7877)</name>
    <name type="common">Seborrheic dermatitis infection agent</name>
    <dbReference type="NCBI Taxonomy" id="425264"/>
    <lineage>
        <taxon>Eukaryota</taxon>
        <taxon>Fungi</taxon>
        <taxon>Dikarya</taxon>
        <taxon>Basidiomycota</taxon>
        <taxon>Ustilaginomycotina</taxon>
        <taxon>Malasseziomycetes</taxon>
        <taxon>Malasseziales</taxon>
        <taxon>Malasseziaceae</taxon>
        <taxon>Malassezia</taxon>
    </lineage>
</organism>
<dbReference type="EMBL" id="CP033154">
    <property type="protein sequence ID" value="AYO44492.1"/>
    <property type="molecule type" value="Genomic_DNA"/>
</dbReference>
<dbReference type="InterPro" id="IPR036570">
    <property type="entry name" value="HORMA_dom_sf"/>
</dbReference>
<evidence type="ECO:0000313" key="7">
    <source>
        <dbReference type="Proteomes" id="UP000269793"/>
    </source>
</evidence>
<evidence type="ECO:0000256" key="4">
    <source>
        <dbReference type="SAM" id="MobiDB-lite"/>
    </source>
</evidence>
<protein>
    <recommendedName>
        <fullName evidence="3">Autophagy-related protein 13</fullName>
    </recommendedName>
</protein>
<dbReference type="PANTHER" id="PTHR13430">
    <property type="match status" value="1"/>
</dbReference>
<dbReference type="InterPro" id="IPR040182">
    <property type="entry name" value="ATG13"/>
</dbReference>